<gene>
    <name evidence="1" type="ORF">PROPAUS_2422</name>
</gene>
<dbReference type="AlphaFoldDB" id="A0A383S8U2"/>
<evidence type="ECO:0000313" key="2">
    <source>
        <dbReference type="Proteomes" id="UP000263928"/>
    </source>
</evidence>
<accession>A0A383S8U2</accession>
<dbReference type="EMBL" id="UNQJ01000025">
    <property type="protein sequence ID" value="SYZ34410.1"/>
    <property type="molecule type" value="Genomic_DNA"/>
</dbReference>
<evidence type="ECO:0000313" key="1">
    <source>
        <dbReference type="EMBL" id="SYZ34410.1"/>
    </source>
</evidence>
<dbReference type="RefSeq" id="WP_126464205.1">
    <property type="nucleotide sequence ID" value="NZ_LR134442.1"/>
</dbReference>
<organism evidence="1 2">
    <name type="scientific">Propionibacterium australiense</name>
    <dbReference type="NCBI Taxonomy" id="119981"/>
    <lineage>
        <taxon>Bacteria</taxon>
        <taxon>Bacillati</taxon>
        <taxon>Actinomycetota</taxon>
        <taxon>Actinomycetes</taxon>
        <taxon>Propionibacteriales</taxon>
        <taxon>Propionibacteriaceae</taxon>
        <taxon>Propionibacterium</taxon>
    </lineage>
</organism>
<dbReference type="Proteomes" id="UP000263928">
    <property type="component" value="Unassembled WGS sequence"/>
</dbReference>
<protein>
    <submittedName>
        <fullName evidence="1">Uncharacterized protein</fullName>
    </submittedName>
</protein>
<sequence>MTRMITICAGNVLLFALAGLALAIPFTHVEPIGDVGFSFTPSPFPFLLAGYLVVYPTLYRTLSHRLDWGTASELTAADEREQGIVGRATRASHTTFIAGLIIVAAALFALHVLELFTHATMHLYEASIIMISTLLVIATVVYAVTWVIDYRR</sequence>
<reference evidence="2" key="1">
    <citation type="submission" date="2018-08" db="EMBL/GenBank/DDBJ databases">
        <authorList>
            <person name="Hornung B."/>
        </authorList>
    </citation>
    <scope>NUCLEOTIDE SEQUENCE [LARGE SCALE GENOMIC DNA]</scope>
</reference>
<name>A0A383S8U2_9ACTN</name>
<keyword evidence="2" id="KW-1185">Reference proteome</keyword>
<proteinExistence type="predicted"/>